<evidence type="ECO:0000313" key="7">
    <source>
        <dbReference type="Proteomes" id="UP000176952"/>
    </source>
</evidence>
<gene>
    <name evidence="6" type="ORF">A3F54_04300</name>
</gene>
<dbReference type="CDD" id="cd06558">
    <property type="entry name" value="crotonase-like"/>
    <property type="match status" value="1"/>
</dbReference>
<dbReference type="GO" id="GO:0070403">
    <property type="term" value="F:NAD+ binding"/>
    <property type="evidence" value="ECO:0007669"/>
    <property type="project" value="InterPro"/>
</dbReference>
<dbReference type="Pfam" id="PF00378">
    <property type="entry name" value="ECH_1"/>
    <property type="match status" value="1"/>
</dbReference>
<dbReference type="UniPathway" id="UPA00659"/>
<dbReference type="Pfam" id="PF02737">
    <property type="entry name" value="3HCDH_N"/>
    <property type="match status" value="1"/>
</dbReference>
<dbReference type="InterPro" id="IPR029045">
    <property type="entry name" value="ClpP/crotonase-like_dom_sf"/>
</dbReference>
<evidence type="ECO:0000256" key="3">
    <source>
        <dbReference type="ARBA" id="ARBA00023268"/>
    </source>
</evidence>
<dbReference type="Gene3D" id="3.40.50.720">
    <property type="entry name" value="NAD(P)-binding Rossmann-like Domain"/>
    <property type="match status" value="1"/>
</dbReference>
<protein>
    <recommendedName>
        <fullName evidence="5">3-hydroxyacyl-CoA dehydrogenase NAD binding domain-containing protein</fullName>
    </recommendedName>
</protein>
<dbReference type="EMBL" id="MHKD01000004">
    <property type="protein sequence ID" value="OGY85119.1"/>
    <property type="molecule type" value="Genomic_DNA"/>
</dbReference>
<comment type="caution">
    <text evidence="6">The sequence shown here is derived from an EMBL/GenBank/DDBJ whole genome shotgun (WGS) entry which is preliminary data.</text>
</comment>
<evidence type="ECO:0000256" key="4">
    <source>
        <dbReference type="ARBA" id="ARBA00049556"/>
    </source>
</evidence>
<feature type="domain" description="3-hydroxyacyl-CoA dehydrogenase NAD binding" evidence="5">
    <location>
        <begin position="11"/>
        <end position="191"/>
    </location>
</feature>
<dbReference type="GO" id="GO:0006635">
    <property type="term" value="P:fatty acid beta-oxidation"/>
    <property type="evidence" value="ECO:0007669"/>
    <property type="project" value="UniProtKB-UniPathway"/>
</dbReference>
<dbReference type="InterPro" id="IPR036291">
    <property type="entry name" value="NAD(P)-bd_dom_sf"/>
</dbReference>
<dbReference type="STRING" id="1798542.A3F54_04300"/>
<evidence type="ECO:0000313" key="6">
    <source>
        <dbReference type="EMBL" id="OGY85119.1"/>
    </source>
</evidence>
<evidence type="ECO:0000256" key="2">
    <source>
        <dbReference type="ARBA" id="ARBA00023239"/>
    </source>
</evidence>
<dbReference type="InterPro" id="IPR001753">
    <property type="entry name" value="Enoyl-CoA_hydra/iso"/>
</dbReference>
<dbReference type="GO" id="GO:0003857">
    <property type="term" value="F:(3S)-3-hydroxyacyl-CoA dehydrogenase (NAD+) activity"/>
    <property type="evidence" value="ECO:0007669"/>
    <property type="project" value="UniProtKB-EC"/>
</dbReference>
<dbReference type="PANTHER" id="PTHR23309">
    <property type="entry name" value="3-HYDROXYACYL-COA DEHYROGENASE"/>
    <property type="match status" value="1"/>
</dbReference>
<dbReference type="InterPro" id="IPR008927">
    <property type="entry name" value="6-PGluconate_DH-like_C_sf"/>
</dbReference>
<dbReference type="GO" id="GO:0016829">
    <property type="term" value="F:lyase activity"/>
    <property type="evidence" value="ECO:0007669"/>
    <property type="project" value="UniProtKB-KW"/>
</dbReference>
<dbReference type="SUPFAM" id="SSF48179">
    <property type="entry name" value="6-phosphogluconate dehydrogenase C-terminal domain-like"/>
    <property type="match status" value="2"/>
</dbReference>
<evidence type="ECO:0000256" key="1">
    <source>
        <dbReference type="ARBA" id="ARBA00023235"/>
    </source>
</evidence>
<dbReference type="SUPFAM" id="SSF52096">
    <property type="entry name" value="ClpP/crotonase"/>
    <property type="match status" value="1"/>
</dbReference>
<accession>A0A1G2B944</accession>
<dbReference type="Gene3D" id="1.10.1040.50">
    <property type="match status" value="1"/>
</dbReference>
<dbReference type="Proteomes" id="UP000176952">
    <property type="component" value="Unassembled WGS sequence"/>
</dbReference>
<proteinExistence type="predicted"/>
<keyword evidence="1" id="KW-0413">Isomerase</keyword>
<dbReference type="InterPro" id="IPR006176">
    <property type="entry name" value="3-OHacyl-CoA_DH_NAD-bd"/>
</dbReference>
<sequence length="783" mass="85631">MKKLLTNIPRVAVIGSGNMGGQITVELVLRGFTVYLYDICLEGKLLSKVAVQKMLDSKLITPSQAQLIIPRESGKDFAHLSEVGWILEVLPEDLELKKAIFEDIDDAFFANADSEVVLPFVTTNTSGILISELSKDRSLQFQQRFFGTHWFNPPRAVKLLEVIYGPATNGDLFEDFQSFAEERLERGVVESSDTQNFLANRFGVLCMQIPFAFRPEGMSVATVDAIFEILFGWKPLQTGDIVGLDLMEPVAGNVYRNVAEKEGTTDPDDPFVDFFAPIPLIQRLVALGYIGRKSVKKCGFYAQGLNKEKLMFDPVSGAYVPYALGEEPSLKLALDEKDPQAAIMCLLNGEDVAAEFARDCFFRIMAYAPFVTDLAADGESVELDRAMKLGFGWPKGPFEIMVESGITGVVEAIRGLDLPITMPNWVDDSLARDYQLSRSREETTRKRRNIVHLTDTAEVSLVEAEAHVFVVSFTNGKQLNALSEPSLRAIQWAIGAAVEGSRANFSAVVIANTNPKAFSAGADLGFVLNASREGNQQAISDLIDEFQKTRNMIRFSSVPVVAAIHGLTLGGGLEIALACDQILAHENVKCGFAEISVGLLPAGGGLAAMVLQFLASLPACVRNDPNFDPTVILKAAWRNPASGTIFSGAHVARENGILRPQDLIVAPTVEQGLEFLLQRAVVAARSLALAGYQPPAPQIFLLPGSDSLTFSAFQSTVERLGLPDEYSKEVALAIGGIICGGDHRKEQPISEFQLLQLEKEYFLHFAVREQSQQKMAAVVERKK</sequence>
<name>A0A1G2B944_9BACT</name>
<comment type="catalytic activity">
    <reaction evidence="4">
        <text>a (3S)-3-hydroxyacyl-CoA + NAD(+) = a 3-oxoacyl-CoA + NADH + H(+)</text>
        <dbReference type="Rhea" id="RHEA:22432"/>
        <dbReference type="ChEBI" id="CHEBI:15378"/>
        <dbReference type="ChEBI" id="CHEBI:57318"/>
        <dbReference type="ChEBI" id="CHEBI:57540"/>
        <dbReference type="ChEBI" id="CHEBI:57945"/>
        <dbReference type="ChEBI" id="CHEBI:90726"/>
        <dbReference type="EC" id="1.1.1.35"/>
    </reaction>
</comment>
<dbReference type="PANTHER" id="PTHR23309:SF49">
    <property type="entry name" value="PEROXISOMAL BIFUNCTIONAL ENZYME"/>
    <property type="match status" value="1"/>
</dbReference>
<evidence type="ECO:0000259" key="5">
    <source>
        <dbReference type="Pfam" id="PF02737"/>
    </source>
</evidence>
<keyword evidence="3" id="KW-0511">Multifunctional enzyme</keyword>
<dbReference type="AlphaFoldDB" id="A0A1G2B944"/>
<dbReference type="GO" id="GO:0016853">
    <property type="term" value="F:isomerase activity"/>
    <property type="evidence" value="ECO:0007669"/>
    <property type="project" value="UniProtKB-KW"/>
</dbReference>
<keyword evidence="2" id="KW-0456">Lyase</keyword>
<reference evidence="6 7" key="1">
    <citation type="journal article" date="2016" name="Nat. Commun.">
        <title>Thousands of microbial genomes shed light on interconnected biogeochemical processes in an aquifer system.</title>
        <authorList>
            <person name="Anantharaman K."/>
            <person name="Brown C.T."/>
            <person name="Hug L.A."/>
            <person name="Sharon I."/>
            <person name="Castelle C.J."/>
            <person name="Probst A.J."/>
            <person name="Thomas B.C."/>
            <person name="Singh A."/>
            <person name="Wilkins M.J."/>
            <person name="Karaoz U."/>
            <person name="Brodie E.L."/>
            <person name="Williams K.H."/>
            <person name="Hubbard S.S."/>
            <person name="Banfield J.F."/>
        </authorList>
    </citation>
    <scope>NUCLEOTIDE SEQUENCE [LARGE SCALE GENOMIC DNA]</scope>
</reference>
<dbReference type="Gene3D" id="3.90.226.10">
    <property type="entry name" value="2-enoyl-CoA Hydratase, Chain A, domain 1"/>
    <property type="match status" value="1"/>
</dbReference>
<organism evidence="6 7">
    <name type="scientific">Candidatus Kerfeldbacteria bacterium RIFCSPHIGHO2_12_FULL_48_17</name>
    <dbReference type="NCBI Taxonomy" id="1798542"/>
    <lineage>
        <taxon>Bacteria</taxon>
        <taxon>Candidatus Kerfeldiibacteriota</taxon>
    </lineage>
</organism>
<dbReference type="SUPFAM" id="SSF51735">
    <property type="entry name" value="NAD(P)-binding Rossmann-fold domains"/>
    <property type="match status" value="1"/>
</dbReference>